<keyword evidence="2" id="KW-1185">Reference proteome</keyword>
<dbReference type="EMBL" id="ML769735">
    <property type="protein sequence ID" value="KAE9388599.1"/>
    <property type="molecule type" value="Genomic_DNA"/>
</dbReference>
<organism evidence="1 2">
    <name type="scientific">Gymnopus androsaceus JB14</name>
    <dbReference type="NCBI Taxonomy" id="1447944"/>
    <lineage>
        <taxon>Eukaryota</taxon>
        <taxon>Fungi</taxon>
        <taxon>Dikarya</taxon>
        <taxon>Basidiomycota</taxon>
        <taxon>Agaricomycotina</taxon>
        <taxon>Agaricomycetes</taxon>
        <taxon>Agaricomycetidae</taxon>
        <taxon>Agaricales</taxon>
        <taxon>Marasmiineae</taxon>
        <taxon>Omphalotaceae</taxon>
        <taxon>Gymnopus</taxon>
    </lineage>
</organism>
<evidence type="ECO:0000313" key="1">
    <source>
        <dbReference type="EMBL" id="KAE9388599.1"/>
    </source>
</evidence>
<dbReference type="AlphaFoldDB" id="A0A6A4GS36"/>
<dbReference type="Proteomes" id="UP000799118">
    <property type="component" value="Unassembled WGS sequence"/>
</dbReference>
<evidence type="ECO:0000313" key="2">
    <source>
        <dbReference type="Proteomes" id="UP000799118"/>
    </source>
</evidence>
<protein>
    <submittedName>
        <fullName evidence="1">Uncharacterized protein</fullName>
    </submittedName>
</protein>
<gene>
    <name evidence="1" type="ORF">BT96DRAFT_836004</name>
</gene>
<accession>A0A6A4GS36</accession>
<dbReference type="OrthoDB" id="2340858at2759"/>
<reference evidence="1" key="1">
    <citation type="journal article" date="2019" name="Environ. Microbiol.">
        <title>Fungal ecological strategies reflected in gene transcription - a case study of two litter decomposers.</title>
        <authorList>
            <person name="Barbi F."/>
            <person name="Kohler A."/>
            <person name="Barry K."/>
            <person name="Baskaran P."/>
            <person name="Daum C."/>
            <person name="Fauchery L."/>
            <person name="Ihrmark K."/>
            <person name="Kuo A."/>
            <person name="LaButti K."/>
            <person name="Lipzen A."/>
            <person name="Morin E."/>
            <person name="Grigoriev I.V."/>
            <person name="Henrissat B."/>
            <person name="Lindahl B."/>
            <person name="Martin F."/>
        </authorList>
    </citation>
    <scope>NUCLEOTIDE SEQUENCE</scope>
    <source>
        <strain evidence="1">JB14</strain>
    </source>
</reference>
<proteinExistence type="predicted"/>
<name>A0A6A4GS36_9AGAR</name>
<feature type="non-terminal residue" evidence="1">
    <location>
        <position position="1"/>
    </location>
</feature>
<sequence length="228" mass="25973">AGQILEDRLHGLLRDGHPWDAHPMVKLLTDSDTDTVYVTGSISITKTFHLHPPHLRTTDASHTRRSLELCTFDNDGLSREQIRSDVYFRPLSAFQATFDSFICDPEQETIYVFQFTVSAKHSVKCSGLVMLAKLCSDFKIVYIVFTPTKLPFGKQSEPLVVEKWHAIVSSDRLFAVSATFECLTCWLAYMYSIHSEMETNSANSIVINIIKHGIFLRSDDRQVLLRWA</sequence>